<name>A0A921LT06_9ACTN</name>
<dbReference type="Proteomes" id="UP000753256">
    <property type="component" value="Unassembled WGS sequence"/>
</dbReference>
<reference evidence="1" key="1">
    <citation type="journal article" date="2021" name="PeerJ">
        <title>Extensive microbial diversity within the chicken gut microbiome revealed by metagenomics and culture.</title>
        <authorList>
            <person name="Gilroy R."/>
            <person name="Ravi A."/>
            <person name="Getino M."/>
            <person name="Pursley I."/>
            <person name="Horton D.L."/>
            <person name="Alikhan N.F."/>
            <person name="Baker D."/>
            <person name="Gharbi K."/>
            <person name="Hall N."/>
            <person name="Watson M."/>
            <person name="Adriaenssens E.M."/>
            <person name="Foster-Nyarko E."/>
            <person name="Jarju S."/>
            <person name="Secka A."/>
            <person name="Antonio M."/>
            <person name="Oren A."/>
            <person name="Chaudhuri R.R."/>
            <person name="La Ragione R."/>
            <person name="Hildebrand F."/>
            <person name="Pallen M.J."/>
        </authorList>
    </citation>
    <scope>NUCLEOTIDE SEQUENCE</scope>
    <source>
        <strain evidence="1">ChiHjej13B12-9602</strain>
    </source>
</reference>
<protein>
    <submittedName>
        <fullName evidence="1">C-GCAxxG-C-C family protein</fullName>
    </submittedName>
</protein>
<proteinExistence type="predicted"/>
<dbReference type="RefSeq" id="WP_273190478.1">
    <property type="nucleotide sequence ID" value="NZ_DYUZ01000029.1"/>
</dbReference>
<dbReference type="AlphaFoldDB" id="A0A921LT06"/>
<accession>A0A921LT06</accession>
<organism evidence="1 2">
    <name type="scientific">Enorma phocaeensis</name>
    <dbReference type="NCBI Taxonomy" id="1871019"/>
    <lineage>
        <taxon>Bacteria</taxon>
        <taxon>Bacillati</taxon>
        <taxon>Actinomycetota</taxon>
        <taxon>Coriobacteriia</taxon>
        <taxon>Coriobacteriales</taxon>
        <taxon>Coriobacteriaceae</taxon>
        <taxon>Enorma</taxon>
    </lineage>
</organism>
<dbReference type="InterPro" id="IPR010181">
    <property type="entry name" value="CGCAxxGCC_motif"/>
</dbReference>
<dbReference type="Pfam" id="PF09719">
    <property type="entry name" value="C_GCAxxG_C_C"/>
    <property type="match status" value="1"/>
</dbReference>
<evidence type="ECO:0000313" key="1">
    <source>
        <dbReference type="EMBL" id="HJG37593.1"/>
    </source>
</evidence>
<dbReference type="NCBIfam" id="TIGR01909">
    <property type="entry name" value="C_GCAxxG_C_C"/>
    <property type="match status" value="1"/>
</dbReference>
<reference evidence="1" key="2">
    <citation type="submission" date="2021-09" db="EMBL/GenBank/DDBJ databases">
        <authorList>
            <person name="Gilroy R."/>
        </authorList>
    </citation>
    <scope>NUCLEOTIDE SEQUENCE</scope>
    <source>
        <strain evidence="1">ChiHjej13B12-9602</strain>
    </source>
</reference>
<dbReference type="EMBL" id="DYUZ01000029">
    <property type="protein sequence ID" value="HJG37593.1"/>
    <property type="molecule type" value="Genomic_DNA"/>
</dbReference>
<sequence length="153" mass="16032">MPATDILARKEELAAKAVALRAERKFNCAQAVACALADEVGADFETCYRLSEGFGGGMGTHTETCGAISGAVIALSQLNSGGTEVSGTTKTATYQLVRKVIEGFQEMNGTTICRELKGVGNPEGMRRSCPGCIEDAVNLAVEVIAARAQQDEN</sequence>
<evidence type="ECO:0000313" key="2">
    <source>
        <dbReference type="Proteomes" id="UP000753256"/>
    </source>
</evidence>
<gene>
    <name evidence="1" type="ORF">K8V70_07025</name>
</gene>
<comment type="caution">
    <text evidence="1">The sequence shown here is derived from an EMBL/GenBank/DDBJ whole genome shotgun (WGS) entry which is preliminary data.</text>
</comment>